<dbReference type="Pfam" id="PF18358">
    <property type="entry name" value="Tudor_4"/>
    <property type="match status" value="1"/>
</dbReference>
<feature type="domain" description="Histone methyltransferase Tudor" evidence="3">
    <location>
        <begin position="185"/>
        <end position="233"/>
    </location>
</feature>
<keyword evidence="2" id="KW-0539">Nucleus</keyword>
<dbReference type="Gene3D" id="2.30.30.140">
    <property type="match status" value="2"/>
</dbReference>
<name>A0A087TZN4_STEMI</name>
<dbReference type="GO" id="GO:0032259">
    <property type="term" value="P:methylation"/>
    <property type="evidence" value="ECO:0007669"/>
    <property type="project" value="UniProtKB-KW"/>
</dbReference>
<feature type="non-terminal residue" evidence="5">
    <location>
        <position position="395"/>
    </location>
</feature>
<keyword evidence="6" id="KW-1185">Reference proteome</keyword>
<comment type="subcellular location">
    <subcellularLocation>
        <location evidence="1">Nucleus</location>
    </subcellularLocation>
</comment>
<evidence type="ECO:0000313" key="5">
    <source>
        <dbReference type="EMBL" id="KFM70573.1"/>
    </source>
</evidence>
<dbReference type="EMBL" id="KK117472">
    <property type="protein sequence ID" value="KFM70573.1"/>
    <property type="molecule type" value="Genomic_DNA"/>
</dbReference>
<dbReference type="CDD" id="cd20382">
    <property type="entry name" value="Tudor_SETDB1_rpt1"/>
    <property type="match status" value="1"/>
</dbReference>
<evidence type="ECO:0000256" key="1">
    <source>
        <dbReference type="ARBA" id="ARBA00004123"/>
    </source>
</evidence>
<dbReference type="GO" id="GO:0010629">
    <property type="term" value="P:negative regulation of gene expression"/>
    <property type="evidence" value="ECO:0007669"/>
    <property type="project" value="TreeGrafter"/>
</dbReference>
<dbReference type="GO" id="GO:0005634">
    <property type="term" value="C:nucleus"/>
    <property type="evidence" value="ECO:0007669"/>
    <property type="project" value="UniProtKB-SubCell"/>
</dbReference>
<dbReference type="InterPro" id="IPR041291">
    <property type="entry name" value="TUDOR_5"/>
</dbReference>
<dbReference type="InterPro" id="IPR041292">
    <property type="entry name" value="Tudor_4"/>
</dbReference>
<accession>A0A087TZN4</accession>
<dbReference type="CDD" id="cd21181">
    <property type="entry name" value="Tudor_SETDB1_rpt2"/>
    <property type="match status" value="1"/>
</dbReference>
<feature type="domain" description="Histone methyltransferase Tudor" evidence="4">
    <location>
        <begin position="85"/>
        <end position="147"/>
    </location>
</feature>
<organism evidence="5 6">
    <name type="scientific">Stegodyphus mimosarum</name>
    <name type="common">African social velvet spider</name>
    <dbReference type="NCBI Taxonomy" id="407821"/>
    <lineage>
        <taxon>Eukaryota</taxon>
        <taxon>Metazoa</taxon>
        <taxon>Ecdysozoa</taxon>
        <taxon>Arthropoda</taxon>
        <taxon>Chelicerata</taxon>
        <taxon>Arachnida</taxon>
        <taxon>Araneae</taxon>
        <taxon>Araneomorphae</taxon>
        <taxon>Entelegynae</taxon>
        <taxon>Eresoidea</taxon>
        <taxon>Eresidae</taxon>
        <taxon>Stegodyphus</taxon>
    </lineage>
</organism>
<dbReference type="STRING" id="407821.A0A087TZN4"/>
<evidence type="ECO:0000259" key="4">
    <source>
        <dbReference type="Pfam" id="PF18359"/>
    </source>
</evidence>
<dbReference type="GO" id="GO:0046974">
    <property type="term" value="F:histone H3K9 methyltransferase activity"/>
    <property type="evidence" value="ECO:0007669"/>
    <property type="project" value="TreeGrafter"/>
</dbReference>
<keyword evidence="5" id="KW-0489">Methyltransferase</keyword>
<evidence type="ECO:0000313" key="6">
    <source>
        <dbReference type="Proteomes" id="UP000054359"/>
    </source>
</evidence>
<keyword evidence="5" id="KW-0808">Transferase</keyword>
<dbReference type="PANTHER" id="PTHR46024">
    <property type="entry name" value="HISTONE-LYSINE N-METHYLTRANSFERASE EGGLESS"/>
    <property type="match status" value="1"/>
</dbReference>
<dbReference type="Pfam" id="PF18359">
    <property type="entry name" value="Tudor_5"/>
    <property type="match status" value="1"/>
</dbReference>
<dbReference type="AlphaFoldDB" id="A0A087TZN4"/>
<evidence type="ECO:0000256" key="2">
    <source>
        <dbReference type="ARBA" id="ARBA00023242"/>
    </source>
</evidence>
<sequence length="395" mass="45927">MVPARLQRDLPPTGELKRRNVYAGSKVWAMKTTLLGVWVKATVLSVRSTQEPIIYKVRFDNYKTLGPKVFNGKNLAYMTPSEVSVPVGTRIIAVCNLEMDTLSARYTDEFKSHLYAGIVAEPPKVTNRGRYLIFFDDGYAQYVYHEDVFVVLSQSNDVADDIHEDLRDFMRAYLAKYPERPMVKLQVGQITKTELSSHWRETVVEEVDASMIKMKFLDIDRTEWLYRGSTRLKLLYNELANAELSRLSRKNRRHNIIPRRHQDGYVEYTNENETNDDIVTIDSEDEEDMVKSRFPRRKTGGSQYMTEETKPIRNTARKSTCQLANAQNAKNKDKSISSFPRDVKSHLGHKDRIRFDSYTRIKYVPHSCNIGCREEEDPDKYRGRNPLLIPMYLGW</sequence>
<proteinExistence type="predicted"/>
<protein>
    <submittedName>
        <fullName evidence="5">Histone-lysine N-methyltransferase SETDB1-B</fullName>
    </submittedName>
</protein>
<dbReference type="OrthoDB" id="5792673at2759"/>
<dbReference type="InterPro" id="IPR051516">
    <property type="entry name" value="SETDB_methyltransferase"/>
</dbReference>
<dbReference type="PANTHER" id="PTHR46024:SF1">
    <property type="entry name" value="HISTONE-LYSINE N-METHYLTRANSFERASE EGGLESS"/>
    <property type="match status" value="1"/>
</dbReference>
<evidence type="ECO:0000259" key="3">
    <source>
        <dbReference type="Pfam" id="PF18358"/>
    </source>
</evidence>
<dbReference type="Proteomes" id="UP000054359">
    <property type="component" value="Unassembled WGS sequence"/>
</dbReference>
<gene>
    <name evidence="5" type="ORF">X975_06247</name>
</gene>
<reference evidence="5 6" key="1">
    <citation type="submission" date="2013-11" db="EMBL/GenBank/DDBJ databases">
        <title>Genome sequencing of Stegodyphus mimosarum.</title>
        <authorList>
            <person name="Bechsgaard J."/>
        </authorList>
    </citation>
    <scope>NUCLEOTIDE SEQUENCE [LARGE SCALE GENOMIC DNA]</scope>
</reference>
<dbReference type="GO" id="GO:0070828">
    <property type="term" value="P:heterochromatin organization"/>
    <property type="evidence" value="ECO:0007669"/>
    <property type="project" value="TreeGrafter"/>
</dbReference>